<dbReference type="Pfam" id="PF00089">
    <property type="entry name" value="Trypsin"/>
    <property type="match status" value="1"/>
</dbReference>
<evidence type="ECO:0000256" key="1">
    <source>
        <dbReference type="ARBA" id="ARBA00022659"/>
    </source>
</evidence>
<dbReference type="EMBL" id="GL732528">
    <property type="protein sequence ID" value="EFX87139.1"/>
    <property type="molecule type" value="Genomic_DNA"/>
</dbReference>
<evidence type="ECO:0000256" key="9">
    <source>
        <dbReference type="ARBA" id="ARBA00066707"/>
    </source>
</evidence>
<evidence type="ECO:0000256" key="3">
    <source>
        <dbReference type="ARBA" id="ARBA00022729"/>
    </source>
</evidence>
<evidence type="ECO:0000256" key="5">
    <source>
        <dbReference type="ARBA" id="ARBA00022820"/>
    </source>
</evidence>
<evidence type="ECO:0000313" key="12">
    <source>
        <dbReference type="EMBL" id="EFX87139.1"/>
    </source>
</evidence>
<reference evidence="12 13" key="1">
    <citation type="journal article" date="2011" name="Science">
        <title>The ecoresponsive genome of Daphnia pulex.</title>
        <authorList>
            <person name="Colbourne J.K."/>
            <person name="Pfrender M.E."/>
            <person name="Gilbert D."/>
            <person name="Thomas W.K."/>
            <person name="Tucker A."/>
            <person name="Oakley T.H."/>
            <person name="Tokishita S."/>
            <person name="Aerts A."/>
            <person name="Arnold G.J."/>
            <person name="Basu M.K."/>
            <person name="Bauer D.J."/>
            <person name="Caceres C.E."/>
            <person name="Carmel L."/>
            <person name="Casola C."/>
            <person name="Choi J.H."/>
            <person name="Detter J.C."/>
            <person name="Dong Q."/>
            <person name="Dusheyko S."/>
            <person name="Eads B.D."/>
            <person name="Frohlich T."/>
            <person name="Geiler-Samerotte K.A."/>
            <person name="Gerlach D."/>
            <person name="Hatcher P."/>
            <person name="Jogdeo S."/>
            <person name="Krijgsveld J."/>
            <person name="Kriventseva E.V."/>
            <person name="Kultz D."/>
            <person name="Laforsch C."/>
            <person name="Lindquist E."/>
            <person name="Lopez J."/>
            <person name="Manak J.R."/>
            <person name="Muller J."/>
            <person name="Pangilinan J."/>
            <person name="Patwardhan R.P."/>
            <person name="Pitluck S."/>
            <person name="Pritham E.J."/>
            <person name="Rechtsteiner A."/>
            <person name="Rho M."/>
            <person name="Rogozin I.B."/>
            <person name="Sakarya O."/>
            <person name="Salamov A."/>
            <person name="Schaack S."/>
            <person name="Shapiro H."/>
            <person name="Shiga Y."/>
            <person name="Skalitzky C."/>
            <person name="Smith Z."/>
            <person name="Souvorov A."/>
            <person name="Sung W."/>
            <person name="Tang Z."/>
            <person name="Tsuchiya D."/>
            <person name="Tu H."/>
            <person name="Vos H."/>
            <person name="Wang M."/>
            <person name="Wolf Y.I."/>
            <person name="Yamagata H."/>
            <person name="Yamada T."/>
            <person name="Ye Y."/>
            <person name="Shaw J.R."/>
            <person name="Andrews J."/>
            <person name="Crease T.J."/>
            <person name="Tang H."/>
            <person name="Lucas S.M."/>
            <person name="Robertson H.M."/>
            <person name="Bork P."/>
            <person name="Koonin E.V."/>
            <person name="Zdobnov E.M."/>
            <person name="Grigoriev I.V."/>
            <person name="Lynch M."/>
            <person name="Boore J.L."/>
        </authorList>
    </citation>
    <scope>NUCLEOTIDE SEQUENCE [LARGE SCALE GENOMIC DNA]</scope>
</reference>
<dbReference type="PANTHER" id="PTHR24252">
    <property type="entry name" value="ACROSIN-RELATED"/>
    <property type="match status" value="1"/>
</dbReference>
<dbReference type="InterPro" id="IPR018114">
    <property type="entry name" value="TRYPSIN_HIS"/>
</dbReference>
<dbReference type="PRINTS" id="PR00722">
    <property type="entry name" value="CHYMOTRYPSIN"/>
</dbReference>
<dbReference type="InterPro" id="IPR009003">
    <property type="entry name" value="Peptidase_S1_PA"/>
</dbReference>
<dbReference type="InterPro" id="IPR001254">
    <property type="entry name" value="Trypsin_dom"/>
</dbReference>
<keyword evidence="6 10" id="KW-0720">Serine protease</keyword>
<keyword evidence="3" id="KW-0732">Signal</keyword>
<keyword evidence="4 10" id="KW-0378">Hydrolase</keyword>
<evidence type="ECO:0000256" key="4">
    <source>
        <dbReference type="ARBA" id="ARBA00022801"/>
    </source>
</evidence>
<evidence type="ECO:0000256" key="10">
    <source>
        <dbReference type="RuleBase" id="RU363034"/>
    </source>
</evidence>
<dbReference type="InParanoid" id="E9G001"/>
<keyword evidence="7" id="KW-1015">Disulfide bond</keyword>
<organism evidence="12 13">
    <name type="scientific">Daphnia pulex</name>
    <name type="common">Water flea</name>
    <dbReference type="NCBI Taxonomy" id="6669"/>
    <lineage>
        <taxon>Eukaryota</taxon>
        <taxon>Metazoa</taxon>
        <taxon>Ecdysozoa</taxon>
        <taxon>Arthropoda</taxon>
        <taxon>Crustacea</taxon>
        <taxon>Branchiopoda</taxon>
        <taxon>Diplostraca</taxon>
        <taxon>Cladocera</taxon>
        <taxon>Anomopoda</taxon>
        <taxon>Daphniidae</taxon>
        <taxon>Daphnia</taxon>
    </lineage>
</organism>
<dbReference type="PhylomeDB" id="E9G001"/>
<dbReference type="STRING" id="6669.E9G001"/>
<dbReference type="OrthoDB" id="10002959at2759"/>
<evidence type="ECO:0000256" key="7">
    <source>
        <dbReference type="ARBA" id="ARBA00023157"/>
    </source>
</evidence>
<dbReference type="CDD" id="cd00190">
    <property type="entry name" value="Tryp_SPc"/>
    <property type="match status" value="1"/>
</dbReference>
<keyword evidence="2 10" id="KW-0645">Protease</keyword>
<dbReference type="GO" id="GO:0004252">
    <property type="term" value="F:serine-type endopeptidase activity"/>
    <property type="evidence" value="ECO:0007669"/>
    <property type="project" value="InterPro"/>
</dbReference>
<sequence length="245" mass="27101">MVASKESRENVYPFMVALVTYNADLTESDHACGASLITSTKLLTAAHCITKLKTNIYQPNNYYAHLGMHFRNSTYTDAKAIRKIVGYKIHENYDPSTKANDMAILTLESPVEFTETISPVCLPQKCMNVKFVGRSVMAMGWGDTKENGNHSDFLRSASFDVISKAKCSRHYDDLADHMFCTYKEGQDTCQGDSGGPLVTDQGPSDNCKFVQVGVVSYGDGCAKKGVPGVYMKVTSFVPWIQRNLD</sequence>
<dbReference type="SMART" id="SM00020">
    <property type="entry name" value="Tryp_SPc"/>
    <property type="match status" value="1"/>
</dbReference>
<evidence type="ECO:0000313" key="13">
    <source>
        <dbReference type="Proteomes" id="UP000000305"/>
    </source>
</evidence>
<feature type="domain" description="Peptidase S1" evidence="11">
    <location>
        <begin position="1"/>
        <end position="245"/>
    </location>
</feature>
<dbReference type="Proteomes" id="UP000000305">
    <property type="component" value="Unassembled WGS sequence"/>
</dbReference>
<dbReference type="FunFam" id="2.40.10.10:FF:000120">
    <property type="entry name" value="Putative serine protease"/>
    <property type="match status" value="1"/>
</dbReference>
<dbReference type="InterPro" id="IPR043504">
    <property type="entry name" value="Peptidase_S1_PA_chymotrypsin"/>
</dbReference>
<keyword evidence="13" id="KW-1185">Reference proteome</keyword>
<dbReference type="PROSITE" id="PS00135">
    <property type="entry name" value="TRYPSIN_SER"/>
    <property type="match status" value="1"/>
</dbReference>
<dbReference type="Gene3D" id="2.40.10.10">
    <property type="entry name" value="Trypsin-like serine proteases"/>
    <property type="match status" value="1"/>
</dbReference>
<protein>
    <recommendedName>
        <fullName evidence="9">limulus clotting factor C</fullName>
        <ecNumber evidence="9">3.4.21.84</ecNumber>
    </recommendedName>
</protein>
<gene>
    <name evidence="12" type="ORF">DAPPUDRAFT_307160</name>
</gene>
<dbReference type="HOGENOM" id="CLU_006842_13_1_1"/>
<dbReference type="PROSITE" id="PS00134">
    <property type="entry name" value="TRYPSIN_HIS"/>
    <property type="match status" value="1"/>
</dbReference>
<comment type="catalytic activity">
    <reaction evidence="8">
        <text>Selective cleavage of 103-Arg-|-Ser-104 and 124-Ile-|-Ile-125 bonds in Limulus clotting factor B to form activated factor B. Cleavage of -Pro-Arg-|-Xaa- bonds in synthetic substrates.</text>
        <dbReference type="EC" id="3.4.21.84"/>
    </reaction>
</comment>
<dbReference type="InterPro" id="IPR001314">
    <property type="entry name" value="Peptidase_S1A"/>
</dbReference>
<evidence type="ECO:0000259" key="11">
    <source>
        <dbReference type="PROSITE" id="PS50240"/>
    </source>
</evidence>
<dbReference type="PANTHER" id="PTHR24252:SF7">
    <property type="entry name" value="HYALIN"/>
    <property type="match status" value="1"/>
</dbReference>
<dbReference type="GO" id="GO:0006508">
    <property type="term" value="P:proteolysis"/>
    <property type="evidence" value="ECO:0007669"/>
    <property type="project" value="UniProtKB-KW"/>
</dbReference>
<dbReference type="eggNOG" id="KOG3627">
    <property type="taxonomic scope" value="Eukaryota"/>
</dbReference>
<dbReference type="AlphaFoldDB" id="E9G001"/>
<dbReference type="KEGG" id="dpx:DAPPUDRAFT_307160"/>
<dbReference type="PROSITE" id="PS50240">
    <property type="entry name" value="TRYPSIN_DOM"/>
    <property type="match status" value="1"/>
</dbReference>
<evidence type="ECO:0000256" key="6">
    <source>
        <dbReference type="ARBA" id="ARBA00022825"/>
    </source>
</evidence>
<keyword evidence="1" id="KW-0768">Sushi</keyword>
<dbReference type="FunCoup" id="E9G001">
    <property type="interactions" value="147"/>
</dbReference>
<proteinExistence type="predicted"/>
<keyword evidence="5" id="KW-0353">Hemolymph clotting</keyword>
<dbReference type="SUPFAM" id="SSF50494">
    <property type="entry name" value="Trypsin-like serine proteases"/>
    <property type="match status" value="1"/>
</dbReference>
<accession>E9G001</accession>
<evidence type="ECO:0000256" key="8">
    <source>
        <dbReference type="ARBA" id="ARBA00052079"/>
    </source>
</evidence>
<dbReference type="InterPro" id="IPR033116">
    <property type="entry name" value="TRYPSIN_SER"/>
</dbReference>
<dbReference type="OMA" id="HCTHELP"/>
<dbReference type="GO" id="GO:0042381">
    <property type="term" value="P:hemolymph coagulation"/>
    <property type="evidence" value="ECO:0007669"/>
    <property type="project" value="UniProtKB-KW"/>
</dbReference>
<name>E9G001_DAPPU</name>
<evidence type="ECO:0000256" key="2">
    <source>
        <dbReference type="ARBA" id="ARBA00022670"/>
    </source>
</evidence>
<dbReference type="EC" id="3.4.21.84" evidence="9"/>